<gene>
    <name evidence="1" type="ORF">F4X14_10150</name>
</gene>
<sequence length="76" mass="8743">MVHRLEIDYWGQVEFLYLDIDDSAVAQYKQQFNFRYQPHLILLDGQGNVVQEYVGAQPEEDLRAALDNLLAVSSGQ</sequence>
<evidence type="ECO:0008006" key="2">
    <source>
        <dbReference type="Google" id="ProtNLM"/>
    </source>
</evidence>
<dbReference type="SUPFAM" id="SSF52833">
    <property type="entry name" value="Thioredoxin-like"/>
    <property type="match status" value="1"/>
</dbReference>
<name>A0A6B1D7A2_9CHLR</name>
<dbReference type="InterPro" id="IPR036249">
    <property type="entry name" value="Thioredoxin-like_sf"/>
</dbReference>
<accession>A0A6B1D7A2</accession>
<dbReference type="EMBL" id="VXMH01000051">
    <property type="protein sequence ID" value="MYC95323.1"/>
    <property type="molecule type" value="Genomic_DNA"/>
</dbReference>
<dbReference type="Gene3D" id="3.40.30.10">
    <property type="entry name" value="Glutaredoxin"/>
    <property type="match status" value="1"/>
</dbReference>
<proteinExistence type="predicted"/>
<organism evidence="1">
    <name type="scientific">Caldilineaceae bacterium SB0661_bin_32</name>
    <dbReference type="NCBI Taxonomy" id="2605255"/>
    <lineage>
        <taxon>Bacteria</taxon>
        <taxon>Bacillati</taxon>
        <taxon>Chloroflexota</taxon>
        <taxon>Caldilineae</taxon>
        <taxon>Caldilineales</taxon>
        <taxon>Caldilineaceae</taxon>
    </lineage>
</organism>
<dbReference type="AlphaFoldDB" id="A0A6B1D7A2"/>
<comment type="caution">
    <text evidence="1">The sequence shown here is derived from an EMBL/GenBank/DDBJ whole genome shotgun (WGS) entry which is preliminary data.</text>
</comment>
<evidence type="ECO:0000313" key="1">
    <source>
        <dbReference type="EMBL" id="MYC95323.1"/>
    </source>
</evidence>
<reference evidence="1" key="1">
    <citation type="submission" date="2019-09" db="EMBL/GenBank/DDBJ databases">
        <title>Characterisation of the sponge microbiome using genome-centric metagenomics.</title>
        <authorList>
            <person name="Engelberts J.P."/>
            <person name="Robbins S.J."/>
            <person name="De Goeij J.M."/>
            <person name="Aranda M."/>
            <person name="Bell S.C."/>
            <person name="Webster N.S."/>
        </authorList>
    </citation>
    <scope>NUCLEOTIDE SEQUENCE</scope>
    <source>
        <strain evidence="1">SB0661_bin_32</strain>
    </source>
</reference>
<protein>
    <recommendedName>
        <fullName evidence="2">Thioredoxin family protein</fullName>
    </recommendedName>
</protein>